<name>A0A6L2J7I4_TANCI</name>
<feature type="compositionally biased region" description="Basic and acidic residues" evidence="2">
    <location>
        <begin position="78"/>
        <end position="98"/>
    </location>
</feature>
<accession>A0A6L2J7I4</accession>
<feature type="compositionally biased region" description="Polar residues" evidence="2">
    <location>
        <begin position="265"/>
        <end position="278"/>
    </location>
</feature>
<feature type="region of interest" description="Disordered" evidence="2">
    <location>
        <begin position="263"/>
        <end position="285"/>
    </location>
</feature>
<feature type="region of interest" description="Disordered" evidence="2">
    <location>
        <begin position="1"/>
        <end position="125"/>
    </location>
</feature>
<feature type="compositionally biased region" description="Basic residues" evidence="2">
    <location>
        <begin position="23"/>
        <end position="38"/>
    </location>
</feature>
<dbReference type="EMBL" id="BKCJ010000375">
    <property type="protein sequence ID" value="GEU32620.1"/>
    <property type="molecule type" value="Genomic_DNA"/>
</dbReference>
<evidence type="ECO:0000256" key="1">
    <source>
        <dbReference type="SAM" id="Coils"/>
    </source>
</evidence>
<sequence>MGEGSAQPTNTQHTPTFDMPPPKPKKTQKPRKPKRKTTKAITTASSLEAEQDSGNIDKTQTKATSNEPSSQGTSSGDGPRRQDTIGDTSAHTRYERVSKMSSDSLLAGVNTPQKDELKRTKTAQQTKIDGLESRVKKLKKKHMSRAHKLKRLYKVGLTARIISSYDDEALDKKDTSKQGRIDEIDDDEDIALEEVVEVVTTAKMIIDVVVDATQVTIVVADISVSAAETIVTTALTITAESTKTNVEVTQTPKRKVVMIQEPEETTTTKTASLQQPQVQDKGKGKAKLIEEPEMPKKRKHQIRADKKLAKKLQAEMQAKIDEEDMLAREKSQKLHEEEQLQLTDAEKAKLFMDFIEKRRKFFAAKRNEKKRNKPPTKAQQRSIMSTYLKNMDGWKLKSFKNKSFAEIQKLFDIAIKRVNTFVDYRAELVVEGSKKDEVREVFKQGDDPIDAINHMMSFLLAVVISRYPTTNNQLRNSSNPRQQATINDGRVTLQPVQERQIYFATGTTRTYTQGASESNSKRQMIVICYNYKGEGHMSKHFIKPKRKRDDAWFKDKVLLVQAQENGQIPHEEELAFLADPGIAESQAYHYPQCTLSNILVEVHNPDNMDNNMINQGVQAMSSSEQSSVLNHSETDITSDSNIISYSQYMHETQQAAV</sequence>
<evidence type="ECO:0000256" key="2">
    <source>
        <dbReference type="SAM" id="MobiDB-lite"/>
    </source>
</evidence>
<feature type="compositionally biased region" description="Polar residues" evidence="2">
    <location>
        <begin position="1"/>
        <end position="15"/>
    </location>
</feature>
<feature type="compositionally biased region" description="Polar residues" evidence="2">
    <location>
        <begin position="40"/>
        <end position="76"/>
    </location>
</feature>
<evidence type="ECO:0000313" key="3">
    <source>
        <dbReference type="EMBL" id="GEU32620.1"/>
    </source>
</evidence>
<protein>
    <submittedName>
        <fullName evidence="3">Uncharacterized protein</fullName>
    </submittedName>
</protein>
<organism evidence="3">
    <name type="scientific">Tanacetum cinerariifolium</name>
    <name type="common">Dalmatian daisy</name>
    <name type="synonym">Chrysanthemum cinerariifolium</name>
    <dbReference type="NCBI Taxonomy" id="118510"/>
    <lineage>
        <taxon>Eukaryota</taxon>
        <taxon>Viridiplantae</taxon>
        <taxon>Streptophyta</taxon>
        <taxon>Embryophyta</taxon>
        <taxon>Tracheophyta</taxon>
        <taxon>Spermatophyta</taxon>
        <taxon>Magnoliopsida</taxon>
        <taxon>eudicotyledons</taxon>
        <taxon>Gunneridae</taxon>
        <taxon>Pentapetalae</taxon>
        <taxon>asterids</taxon>
        <taxon>campanulids</taxon>
        <taxon>Asterales</taxon>
        <taxon>Asteraceae</taxon>
        <taxon>Asteroideae</taxon>
        <taxon>Anthemideae</taxon>
        <taxon>Anthemidinae</taxon>
        <taxon>Tanacetum</taxon>
    </lineage>
</organism>
<feature type="coiled-coil region" evidence="1">
    <location>
        <begin position="309"/>
        <end position="348"/>
    </location>
</feature>
<gene>
    <name evidence="3" type="ORF">Tci_004598</name>
</gene>
<reference evidence="3" key="1">
    <citation type="journal article" date="2019" name="Sci. Rep.">
        <title>Draft genome of Tanacetum cinerariifolium, the natural source of mosquito coil.</title>
        <authorList>
            <person name="Yamashiro T."/>
            <person name="Shiraishi A."/>
            <person name="Satake H."/>
            <person name="Nakayama K."/>
        </authorList>
    </citation>
    <scope>NUCLEOTIDE SEQUENCE</scope>
</reference>
<comment type="caution">
    <text evidence="3">The sequence shown here is derived from an EMBL/GenBank/DDBJ whole genome shotgun (WGS) entry which is preliminary data.</text>
</comment>
<dbReference type="AlphaFoldDB" id="A0A6L2J7I4"/>
<proteinExistence type="predicted"/>
<keyword evidence="1" id="KW-0175">Coiled coil</keyword>